<dbReference type="AlphaFoldDB" id="A0A8J6XJE0"/>
<dbReference type="Proteomes" id="UP000629098">
    <property type="component" value="Unassembled WGS sequence"/>
</dbReference>
<keyword evidence="4" id="KW-1185">Reference proteome</keyword>
<reference evidence="3" key="1">
    <citation type="submission" date="2020-09" db="EMBL/GenBank/DDBJ databases">
        <title>Iningainema tapete sp. nov. (Scytonemataceae, Cyanobacteria) from greenhouses in central Florida (USA) produces two types of nodularin with biosynthetic potential for microcystin-LR and anabaenopeptins.</title>
        <authorList>
            <person name="Berthold D.E."/>
            <person name="Lefler F.W."/>
            <person name="Huang I.-S."/>
            <person name="Abdulla H."/>
            <person name="Zimba P.V."/>
            <person name="Laughinghouse H.D. IV."/>
        </authorList>
    </citation>
    <scope>NUCLEOTIDE SEQUENCE</scope>
    <source>
        <strain evidence="3">BLCCT55</strain>
    </source>
</reference>
<dbReference type="EMBL" id="JACXAE010000118">
    <property type="protein sequence ID" value="MBD2777980.1"/>
    <property type="molecule type" value="Genomic_DNA"/>
</dbReference>
<name>A0A8J6XJE0_9CYAN</name>
<keyword evidence="1" id="KW-0175">Coiled coil</keyword>
<sequence length="98" mass="11670">MKINRQFTLAALCAATVFLPTSAFANEVYSRRVYSLPRYNVQRDVSRQERRDINRVEARLEAARRRFSRDGRISRQEREEINSLERELARAVRNARRD</sequence>
<evidence type="ECO:0000313" key="4">
    <source>
        <dbReference type="Proteomes" id="UP000629098"/>
    </source>
</evidence>
<protein>
    <submittedName>
        <fullName evidence="3">Uncharacterized protein</fullName>
    </submittedName>
</protein>
<evidence type="ECO:0000256" key="2">
    <source>
        <dbReference type="SAM" id="SignalP"/>
    </source>
</evidence>
<evidence type="ECO:0000256" key="1">
    <source>
        <dbReference type="SAM" id="Coils"/>
    </source>
</evidence>
<proteinExistence type="predicted"/>
<keyword evidence="2" id="KW-0732">Signal</keyword>
<feature type="signal peptide" evidence="2">
    <location>
        <begin position="1"/>
        <end position="25"/>
    </location>
</feature>
<feature type="coiled-coil region" evidence="1">
    <location>
        <begin position="46"/>
        <end position="94"/>
    </location>
</feature>
<gene>
    <name evidence="3" type="ORF">ICL16_39550</name>
</gene>
<feature type="chain" id="PRO_5035154243" evidence="2">
    <location>
        <begin position="26"/>
        <end position="98"/>
    </location>
</feature>
<evidence type="ECO:0000313" key="3">
    <source>
        <dbReference type="EMBL" id="MBD2777980.1"/>
    </source>
</evidence>
<comment type="caution">
    <text evidence="3">The sequence shown here is derived from an EMBL/GenBank/DDBJ whole genome shotgun (WGS) entry which is preliminary data.</text>
</comment>
<accession>A0A8J6XJE0</accession>
<organism evidence="3 4">
    <name type="scientific">Iningainema tapete BLCC-T55</name>
    <dbReference type="NCBI Taxonomy" id="2748662"/>
    <lineage>
        <taxon>Bacteria</taxon>
        <taxon>Bacillati</taxon>
        <taxon>Cyanobacteriota</taxon>
        <taxon>Cyanophyceae</taxon>
        <taxon>Nostocales</taxon>
        <taxon>Scytonemataceae</taxon>
        <taxon>Iningainema tapete</taxon>
    </lineage>
</organism>
<dbReference type="RefSeq" id="WP_190837080.1">
    <property type="nucleotide sequence ID" value="NZ_CAWPPI010000118.1"/>
</dbReference>